<proteinExistence type="predicted"/>
<accession>A0A7T6AQV9</accession>
<organism evidence="1 2">
    <name type="scientific">Desulfobulbus oligotrophicus</name>
    <dbReference type="NCBI Taxonomy" id="1909699"/>
    <lineage>
        <taxon>Bacteria</taxon>
        <taxon>Pseudomonadati</taxon>
        <taxon>Thermodesulfobacteriota</taxon>
        <taxon>Desulfobulbia</taxon>
        <taxon>Desulfobulbales</taxon>
        <taxon>Desulfobulbaceae</taxon>
        <taxon>Desulfobulbus</taxon>
    </lineage>
</organism>
<evidence type="ECO:0000313" key="1">
    <source>
        <dbReference type="EMBL" id="QQG66141.1"/>
    </source>
</evidence>
<protein>
    <submittedName>
        <fullName evidence="1">Uncharacterized protein</fullName>
    </submittedName>
</protein>
<dbReference type="AlphaFoldDB" id="A0A7T6AQV9"/>
<reference evidence="1 2" key="1">
    <citation type="submission" date="2020-05" db="EMBL/GenBank/DDBJ databases">
        <title>Complete genome of Desulfobulbus oligotrophicus.</title>
        <authorList>
            <person name="Podar M."/>
        </authorList>
    </citation>
    <scope>NUCLEOTIDE SEQUENCE [LARGE SCALE GENOMIC DNA]</scope>
    <source>
        <strain evidence="1 2">Prop6</strain>
    </source>
</reference>
<dbReference type="Proteomes" id="UP000596092">
    <property type="component" value="Chromosome"/>
</dbReference>
<name>A0A7T6AQV9_9BACT</name>
<dbReference type="KEGG" id="dog:HP555_09810"/>
<dbReference type="EMBL" id="CP054140">
    <property type="protein sequence ID" value="QQG66141.1"/>
    <property type="molecule type" value="Genomic_DNA"/>
</dbReference>
<sequence length="110" mass="12550">MALQRIIVADRIVLDNLFTEEGYDLEKSADNLADMRGQIIMNYLEETYPGVEVCVDIGIQKEPGPEQPVEVTAYISDEEMDPEQSVIIRKQLVEPLTITRTDRTWAVRLP</sequence>
<keyword evidence="2" id="KW-1185">Reference proteome</keyword>
<gene>
    <name evidence="1" type="ORF">HP555_09810</name>
</gene>
<evidence type="ECO:0000313" key="2">
    <source>
        <dbReference type="Proteomes" id="UP000596092"/>
    </source>
</evidence>
<dbReference type="RefSeq" id="WP_199261988.1">
    <property type="nucleotide sequence ID" value="NZ_CP054140.1"/>
</dbReference>